<dbReference type="AlphaFoldDB" id="A0A0A0ECM3"/>
<proteinExistence type="predicted"/>
<sequence length="700" mass="78587">MRSEEECFQELIELCRSPGFAHAIAMLCFRDNWIGLKDQMTGKLIADMKSPQRLVRTEIASLIGGLLGGPGSTELPDQAVIAQYLERTERLLEEIHQCMVKDAFSARKAGTSPLSTGEAIREAAFYATESAYAFQYNAFSEMRYQQDKQWLADNVGFTPEDAKIIADAIVGIQSQKAQDHLESLRHIDQKFWTMLPAFELEQGALVTASGLSEKTVENFFDAFTCDVSFDNATFQSVTDFNITSARPIVLLDGRHYLFQYVSLTEAIYECPAHWMYQDASYRAAASKNKGNFTEEMTFQFLKRIFGDDHVFQNLDIFDGANKVGEIDVYVSFGEIGIICQCKSQKLTAASRSGNLVKIQKDFQLAIQEAYGQCRNCFDGLQVQNVVVRDAAGNVVDLKRPERVFPITIISDHYPALSVQVRQFLKINSAEGFENPLCVDLFTLDVLSELVPSPIRVLAYLERRSLYYDWIMTANELAVLGHFLKVNLWLEGEYDILNLDDSLASDIDAAMIVRREGLPGQDTPEGLLTRFKDKFVVRVIDDVDRNPNALCVELGLSLLEMGEDGINQIEGLISRMAASGKGDVTLPMENRSSGLTIHCNSDPQFIAEPALRKHMLRRKYFQKADKWLGLKVDPLTKQVHFGAYVRQKHAFDYELEQIMAGAPPLVKTEDVLRGGGRRKVGRNEKCPCGSGKKYKRCCGNG</sequence>
<evidence type="ECO:0000313" key="2">
    <source>
        <dbReference type="Proteomes" id="UP000030004"/>
    </source>
</evidence>
<dbReference type="PANTHER" id="PTHR33747">
    <property type="entry name" value="UPF0225 PROTEIN SCO1677"/>
    <property type="match status" value="1"/>
</dbReference>
<dbReference type="Gene3D" id="3.10.450.50">
    <property type="match status" value="1"/>
</dbReference>
<accession>A0A0A0ECM3</accession>
<evidence type="ECO:0008006" key="3">
    <source>
        <dbReference type="Google" id="ProtNLM"/>
    </source>
</evidence>
<dbReference type="eggNOG" id="COG3012">
    <property type="taxonomic scope" value="Bacteria"/>
</dbReference>
<gene>
    <name evidence="1" type="ORF">ATO9_13670</name>
</gene>
<dbReference type="EMBL" id="AQQX01000005">
    <property type="protein sequence ID" value="KGM48030.1"/>
    <property type="molecule type" value="Genomic_DNA"/>
</dbReference>
<comment type="caution">
    <text evidence="1">The sequence shown here is derived from an EMBL/GenBank/DDBJ whole genome shotgun (WGS) entry which is preliminary data.</text>
</comment>
<dbReference type="SUPFAM" id="SSF103642">
    <property type="entry name" value="Sec-C motif"/>
    <property type="match status" value="1"/>
</dbReference>
<keyword evidence="2" id="KW-1185">Reference proteome</keyword>
<reference evidence="1 2" key="1">
    <citation type="journal article" date="2015" name="Antonie Van Leeuwenhoek">
        <title>Pseudooceanicola atlanticus gen. nov. sp. nov., isolated from surface seawater of the Atlantic Ocean and reclassification of Oceanicola batsensis, Oceanicola marinus, Oceanicola nitratireducens, Oceanicola nanhaiensis, Oceanicola antarcticus and Oceanicola flagellatus, as Pseudooceanicola batsensis comb. nov., Pseudooceanicola marinus comb. nov., Pseudooceanicola nitratireducens comb. nov., Pseudooceanicola nanhaiensis comb. nov., Pseudooceanicola antarcticus comb. nov., and Pseudooceanicola flagellatus comb. nov.</title>
        <authorList>
            <person name="Lai Q."/>
            <person name="Li G."/>
            <person name="Liu X."/>
            <person name="Du Y."/>
            <person name="Sun F."/>
            <person name="Shao Z."/>
        </authorList>
    </citation>
    <scope>NUCLEOTIDE SEQUENCE [LARGE SCALE GENOMIC DNA]</scope>
    <source>
        <strain evidence="1 2">22II-s11g</strain>
    </source>
</reference>
<dbReference type="Pfam" id="PF02810">
    <property type="entry name" value="SEC-C"/>
    <property type="match status" value="1"/>
</dbReference>
<evidence type="ECO:0000313" key="1">
    <source>
        <dbReference type="EMBL" id="KGM48030.1"/>
    </source>
</evidence>
<dbReference type="Proteomes" id="UP000030004">
    <property type="component" value="Unassembled WGS sequence"/>
</dbReference>
<name>A0A0A0ECM3_9RHOB</name>
<dbReference type="PANTHER" id="PTHR33747:SF1">
    <property type="entry name" value="ADENYLATE CYCLASE-ASSOCIATED CAP C-TERMINAL DOMAIN-CONTAINING PROTEIN"/>
    <property type="match status" value="1"/>
</dbReference>
<protein>
    <recommendedName>
        <fullName evidence="3">Preprotein translocase</fullName>
    </recommendedName>
</protein>
<organism evidence="1 2">
    <name type="scientific">Pseudooceanicola atlanticus</name>
    <dbReference type="NCBI Taxonomy" id="1461694"/>
    <lineage>
        <taxon>Bacteria</taxon>
        <taxon>Pseudomonadati</taxon>
        <taxon>Pseudomonadota</taxon>
        <taxon>Alphaproteobacteria</taxon>
        <taxon>Rhodobacterales</taxon>
        <taxon>Paracoccaceae</taxon>
        <taxon>Pseudooceanicola</taxon>
    </lineage>
</organism>
<dbReference type="STRING" id="1461694.ATO9_13670"/>
<dbReference type="InterPro" id="IPR004027">
    <property type="entry name" value="SEC_C_motif"/>
</dbReference>